<protein>
    <recommendedName>
        <fullName evidence="4">BIG2 domain-containing protein</fullName>
    </recommendedName>
</protein>
<comment type="caution">
    <text evidence="2">The sequence shown here is derived from an EMBL/GenBank/DDBJ whole genome shotgun (WGS) entry which is preliminary data.</text>
</comment>
<proteinExistence type="predicted"/>
<dbReference type="Proteomes" id="UP000019364">
    <property type="component" value="Unassembled WGS sequence"/>
</dbReference>
<name>W7YJ19_9BACL</name>
<evidence type="ECO:0000313" key="2">
    <source>
        <dbReference type="EMBL" id="GAF07568.1"/>
    </source>
</evidence>
<dbReference type="AlphaFoldDB" id="W7YJ19"/>
<organism evidence="2 3">
    <name type="scientific">Paenibacillus pini JCM 16418</name>
    <dbReference type="NCBI Taxonomy" id="1236976"/>
    <lineage>
        <taxon>Bacteria</taxon>
        <taxon>Bacillati</taxon>
        <taxon>Bacillota</taxon>
        <taxon>Bacilli</taxon>
        <taxon>Bacillales</taxon>
        <taxon>Paenibacillaceae</taxon>
        <taxon>Paenibacillus</taxon>
    </lineage>
</organism>
<evidence type="ECO:0000256" key="1">
    <source>
        <dbReference type="SAM" id="SignalP"/>
    </source>
</evidence>
<reference evidence="2 3" key="1">
    <citation type="journal article" date="2014" name="Genome Announc.">
        <title>Draft Genome Sequence of Paenibacillus pini JCM 16418T, Isolated from the Rhizosphere of Pine Tree.</title>
        <authorList>
            <person name="Yuki M."/>
            <person name="Oshima K."/>
            <person name="Suda W."/>
            <person name="Oshida Y."/>
            <person name="Kitamura K."/>
            <person name="Iida Y."/>
            <person name="Hattori M."/>
            <person name="Ohkuma M."/>
        </authorList>
    </citation>
    <scope>NUCLEOTIDE SEQUENCE [LARGE SCALE GENOMIC DNA]</scope>
    <source>
        <strain evidence="2 3">JCM 16418</strain>
    </source>
</reference>
<feature type="signal peptide" evidence="1">
    <location>
        <begin position="1"/>
        <end position="29"/>
    </location>
</feature>
<keyword evidence="3" id="KW-1185">Reference proteome</keyword>
<accession>W7YJ19</accession>
<dbReference type="OrthoDB" id="9931968at2"/>
<dbReference type="EMBL" id="BAVZ01000003">
    <property type="protein sequence ID" value="GAF07568.1"/>
    <property type="molecule type" value="Genomic_DNA"/>
</dbReference>
<keyword evidence="1" id="KW-0732">Signal</keyword>
<evidence type="ECO:0000313" key="3">
    <source>
        <dbReference type="Proteomes" id="UP000019364"/>
    </source>
</evidence>
<dbReference type="RefSeq" id="WP_036647158.1">
    <property type="nucleotide sequence ID" value="NZ_BAVZ01000003.1"/>
</dbReference>
<sequence length="114" mass="12146">MKNARKVLILLTLSFSILTISSLSSQVFANEVTTNSSAVTQGEIISTVNYNMLRNSSVKLFNANSNVQIQSGGNLITISSSGVVSSKNTLGTAVVHHINPNGDYVKYIININAS</sequence>
<gene>
    <name evidence="2" type="ORF">JCM16418_1592</name>
</gene>
<feature type="chain" id="PRO_5004904341" description="BIG2 domain-containing protein" evidence="1">
    <location>
        <begin position="30"/>
        <end position="114"/>
    </location>
</feature>
<evidence type="ECO:0008006" key="4">
    <source>
        <dbReference type="Google" id="ProtNLM"/>
    </source>
</evidence>